<dbReference type="Proteomes" id="UP000070700">
    <property type="component" value="Unassembled WGS sequence"/>
</dbReference>
<feature type="region of interest" description="Disordered" evidence="1">
    <location>
        <begin position="1"/>
        <end position="90"/>
    </location>
</feature>
<evidence type="ECO:0000313" key="2">
    <source>
        <dbReference type="EMBL" id="KUJ17738.1"/>
    </source>
</evidence>
<dbReference type="AlphaFoldDB" id="A0A194XC39"/>
<evidence type="ECO:0000313" key="3">
    <source>
        <dbReference type="Proteomes" id="UP000070700"/>
    </source>
</evidence>
<name>A0A194XC39_MOLSC</name>
<proteinExistence type="predicted"/>
<sequence length="180" mass="19827">MPPPPNKHSSAHKANASRLLPGFPSTIFPSTLNSPPPQPERANTTQPDSPYRIASRNSKHATVYKTPSSSATPLPPQTNTNTKLSPSTSRPFVLSSYMTTSSSTNNTTKLLSPINFQHREPRVDSPPLQNQRVFYSPSVYSEERATMASQGDNEAVAERSNNLPSNIEWLNADVFRRPPN</sequence>
<dbReference type="GeneID" id="28820128"/>
<accession>A0A194XC39</accession>
<evidence type="ECO:0000256" key="1">
    <source>
        <dbReference type="SAM" id="MobiDB-lite"/>
    </source>
</evidence>
<dbReference type="KEGG" id="psco:LY89DRAFT_60570"/>
<feature type="compositionally biased region" description="Polar residues" evidence="1">
    <location>
        <begin position="65"/>
        <end position="90"/>
    </location>
</feature>
<keyword evidence="3" id="KW-1185">Reference proteome</keyword>
<dbReference type="InParanoid" id="A0A194XC39"/>
<protein>
    <submittedName>
        <fullName evidence="2">Uncharacterized protein</fullName>
    </submittedName>
</protein>
<dbReference type="RefSeq" id="XP_018072093.1">
    <property type="nucleotide sequence ID" value="XM_018210402.1"/>
</dbReference>
<reference evidence="2 3" key="1">
    <citation type="submission" date="2015-10" db="EMBL/GenBank/DDBJ databases">
        <title>Full genome of DAOMC 229536 Phialocephala scopiformis, a fungal endophyte of spruce producing the potent anti-insectan compound rugulosin.</title>
        <authorList>
            <consortium name="DOE Joint Genome Institute"/>
            <person name="Walker A.K."/>
            <person name="Frasz S.L."/>
            <person name="Seifert K.A."/>
            <person name="Miller J.D."/>
            <person name="Mondo S.J."/>
            <person name="Labutti K."/>
            <person name="Lipzen A."/>
            <person name="Dockter R."/>
            <person name="Kennedy M."/>
            <person name="Grigoriev I.V."/>
            <person name="Spatafora J.W."/>
        </authorList>
    </citation>
    <scope>NUCLEOTIDE SEQUENCE [LARGE SCALE GENOMIC DNA]</scope>
    <source>
        <strain evidence="2 3">CBS 120377</strain>
    </source>
</reference>
<dbReference type="EMBL" id="KQ947414">
    <property type="protein sequence ID" value="KUJ17738.1"/>
    <property type="molecule type" value="Genomic_DNA"/>
</dbReference>
<gene>
    <name evidence="2" type="ORF">LY89DRAFT_60570</name>
</gene>
<organism evidence="2 3">
    <name type="scientific">Mollisia scopiformis</name>
    <name type="common">Conifer needle endophyte fungus</name>
    <name type="synonym">Phialocephala scopiformis</name>
    <dbReference type="NCBI Taxonomy" id="149040"/>
    <lineage>
        <taxon>Eukaryota</taxon>
        <taxon>Fungi</taxon>
        <taxon>Dikarya</taxon>
        <taxon>Ascomycota</taxon>
        <taxon>Pezizomycotina</taxon>
        <taxon>Leotiomycetes</taxon>
        <taxon>Helotiales</taxon>
        <taxon>Mollisiaceae</taxon>
        <taxon>Mollisia</taxon>
    </lineage>
</organism>